<dbReference type="Proteomes" id="UP000314294">
    <property type="component" value="Unassembled WGS sequence"/>
</dbReference>
<organism evidence="1 2">
    <name type="scientific">Liparis tanakae</name>
    <name type="common">Tanaka's snailfish</name>
    <dbReference type="NCBI Taxonomy" id="230148"/>
    <lineage>
        <taxon>Eukaryota</taxon>
        <taxon>Metazoa</taxon>
        <taxon>Chordata</taxon>
        <taxon>Craniata</taxon>
        <taxon>Vertebrata</taxon>
        <taxon>Euteleostomi</taxon>
        <taxon>Actinopterygii</taxon>
        <taxon>Neopterygii</taxon>
        <taxon>Teleostei</taxon>
        <taxon>Neoteleostei</taxon>
        <taxon>Acanthomorphata</taxon>
        <taxon>Eupercaria</taxon>
        <taxon>Perciformes</taxon>
        <taxon>Cottioidei</taxon>
        <taxon>Cottales</taxon>
        <taxon>Liparidae</taxon>
        <taxon>Liparis</taxon>
    </lineage>
</organism>
<comment type="caution">
    <text evidence="1">The sequence shown here is derived from an EMBL/GenBank/DDBJ whole genome shotgun (WGS) entry which is preliminary data.</text>
</comment>
<sequence length="89" mass="10254">MPQVQGRDWQEQTQCGHYWGQEVRVHTRSKHSVVTTGVRRSPLFTELSLFSVLFEPLLHLPVSPTADRRTSPERLVFSAALACWSRSEF</sequence>
<accession>A0A4Z2F7C7</accession>
<protein>
    <submittedName>
        <fullName evidence="1">Uncharacterized protein</fullName>
    </submittedName>
</protein>
<name>A0A4Z2F7C7_9TELE</name>
<proteinExistence type="predicted"/>
<dbReference type="AlphaFoldDB" id="A0A4Z2F7C7"/>
<keyword evidence="2" id="KW-1185">Reference proteome</keyword>
<gene>
    <name evidence="1" type="ORF">EYF80_052928</name>
</gene>
<dbReference type="EMBL" id="SRLO01001555">
    <property type="protein sequence ID" value="TNN36915.1"/>
    <property type="molecule type" value="Genomic_DNA"/>
</dbReference>
<evidence type="ECO:0000313" key="1">
    <source>
        <dbReference type="EMBL" id="TNN36915.1"/>
    </source>
</evidence>
<evidence type="ECO:0000313" key="2">
    <source>
        <dbReference type="Proteomes" id="UP000314294"/>
    </source>
</evidence>
<reference evidence="1 2" key="1">
    <citation type="submission" date="2019-03" db="EMBL/GenBank/DDBJ databases">
        <title>First draft genome of Liparis tanakae, snailfish: a comprehensive survey of snailfish specific genes.</title>
        <authorList>
            <person name="Kim W."/>
            <person name="Song I."/>
            <person name="Jeong J.-H."/>
            <person name="Kim D."/>
            <person name="Kim S."/>
            <person name="Ryu S."/>
            <person name="Song J.Y."/>
            <person name="Lee S.K."/>
        </authorList>
    </citation>
    <scope>NUCLEOTIDE SEQUENCE [LARGE SCALE GENOMIC DNA]</scope>
    <source>
        <tissue evidence="1">Muscle</tissue>
    </source>
</reference>